<gene>
    <name evidence="2" type="ORF">OBBRIDRAFT_888976</name>
</gene>
<feature type="non-terminal residue" evidence="2">
    <location>
        <position position="91"/>
    </location>
</feature>
<name>A0A8E2APN5_9APHY</name>
<feature type="region of interest" description="Disordered" evidence="1">
    <location>
        <begin position="69"/>
        <end position="91"/>
    </location>
</feature>
<evidence type="ECO:0000313" key="3">
    <source>
        <dbReference type="Proteomes" id="UP000250043"/>
    </source>
</evidence>
<organism evidence="2 3">
    <name type="scientific">Obba rivulosa</name>
    <dbReference type="NCBI Taxonomy" id="1052685"/>
    <lineage>
        <taxon>Eukaryota</taxon>
        <taxon>Fungi</taxon>
        <taxon>Dikarya</taxon>
        <taxon>Basidiomycota</taxon>
        <taxon>Agaricomycotina</taxon>
        <taxon>Agaricomycetes</taxon>
        <taxon>Polyporales</taxon>
        <taxon>Gelatoporiaceae</taxon>
        <taxon>Obba</taxon>
    </lineage>
</organism>
<sequence>MSTVETIAQINITLIGWHPDFFEPQDPGTMIFFLLSQPTDRDTEFSSQVAALKLPRLIAFFKTLKTVHSSDEEADYLRQGRGGGSVRRNAV</sequence>
<dbReference type="AlphaFoldDB" id="A0A8E2APN5"/>
<reference evidence="2 3" key="1">
    <citation type="submission" date="2016-07" db="EMBL/GenBank/DDBJ databases">
        <title>Draft genome of the white-rot fungus Obba rivulosa 3A-2.</title>
        <authorList>
            <consortium name="DOE Joint Genome Institute"/>
            <person name="Miettinen O."/>
            <person name="Riley R."/>
            <person name="Acob R."/>
            <person name="Barry K."/>
            <person name="Cullen D."/>
            <person name="De Vries R."/>
            <person name="Hainaut M."/>
            <person name="Hatakka A."/>
            <person name="Henrissat B."/>
            <person name="Hilden K."/>
            <person name="Kuo R."/>
            <person name="Labutti K."/>
            <person name="Lipzen A."/>
            <person name="Makela M.R."/>
            <person name="Sandor L."/>
            <person name="Spatafora J.W."/>
            <person name="Grigoriev I.V."/>
            <person name="Hibbett D.S."/>
        </authorList>
    </citation>
    <scope>NUCLEOTIDE SEQUENCE [LARGE SCALE GENOMIC DNA]</scope>
    <source>
        <strain evidence="2 3">3A-2</strain>
    </source>
</reference>
<protein>
    <submittedName>
        <fullName evidence="2">Uncharacterized protein</fullName>
    </submittedName>
</protein>
<feature type="compositionally biased region" description="Basic and acidic residues" evidence="1">
    <location>
        <begin position="69"/>
        <end position="78"/>
    </location>
</feature>
<accession>A0A8E2APN5</accession>
<proteinExistence type="predicted"/>
<dbReference type="Proteomes" id="UP000250043">
    <property type="component" value="Unassembled WGS sequence"/>
</dbReference>
<keyword evidence="3" id="KW-1185">Reference proteome</keyword>
<evidence type="ECO:0000313" key="2">
    <source>
        <dbReference type="EMBL" id="OCH88593.1"/>
    </source>
</evidence>
<dbReference type="EMBL" id="KV722448">
    <property type="protein sequence ID" value="OCH88593.1"/>
    <property type="molecule type" value="Genomic_DNA"/>
</dbReference>
<evidence type="ECO:0000256" key="1">
    <source>
        <dbReference type="SAM" id="MobiDB-lite"/>
    </source>
</evidence>